<dbReference type="Gene3D" id="3.50.80.10">
    <property type="entry name" value="D-tyrosyl-tRNA(Tyr) deacylase"/>
    <property type="match status" value="1"/>
</dbReference>
<dbReference type="Proteomes" id="UP000265040">
    <property type="component" value="Chromosome 22"/>
</dbReference>
<dbReference type="STRING" id="64144.ENSATEP00000023984"/>
<dbReference type="Ensembl" id="ENSATET00000024369.2">
    <property type="protein sequence ID" value="ENSATEP00000023984.2"/>
    <property type="gene ID" value="ENSATEG00000016643.2"/>
</dbReference>
<keyword evidence="5" id="KW-1185">Reference proteome</keyword>
<evidence type="ECO:0000256" key="2">
    <source>
        <dbReference type="ARBA" id="ARBA00047676"/>
    </source>
</evidence>
<dbReference type="GO" id="GO:0051499">
    <property type="term" value="F:D-aminoacyl-tRNA deacylase activity"/>
    <property type="evidence" value="ECO:0007669"/>
    <property type="project" value="UniProtKB-EC"/>
</dbReference>
<comment type="catalytic activity">
    <reaction evidence="2">
        <text>glycyl-tRNA(Ala) + H2O = tRNA(Ala) + glycine + H(+)</text>
        <dbReference type="Rhea" id="RHEA:53744"/>
        <dbReference type="Rhea" id="RHEA-COMP:9657"/>
        <dbReference type="Rhea" id="RHEA-COMP:13640"/>
        <dbReference type="ChEBI" id="CHEBI:15377"/>
        <dbReference type="ChEBI" id="CHEBI:15378"/>
        <dbReference type="ChEBI" id="CHEBI:57305"/>
        <dbReference type="ChEBI" id="CHEBI:78442"/>
        <dbReference type="ChEBI" id="CHEBI:78522"/>
        <dbReference type="EC" id="3.1.1.96"/>
    </reaction>
</comment>
<dbReference type="InParanoid" id="A0A3Q1IXM7"/>
<name>A0A3Q1IXM7_ANATE</name>
<evidence type="ECO:0000313" key="4">
    <source>
        <dbReference type="Ensembl" id="ENSATEP00000023984.2"/>
    </source>
</evidence>
<evidence type="ECO:0000256" key="3">
    <source>
        <dbReference type="ARBA" id="ARBA00048018"/>
    </source>
</evidence>
<comment type="catalytic activity">
    <reaction evidence="3">
        <text>a D-aminoacyl-tRNA + H2O = a tRNA + a D-alpha-amino acid + H(+)</text>
        <dbReference type="Rhea" id="RHEA:13953"/>
        <dbReference type="Rhea" id="RHEA-COMP:10123"/>
        <dbReference type="Rhea" id="RHEA-COMP:10124"/>
        <dbReference type="ChEBI" id="CHEBI:15377"/>
        <dbReference type="ChEBI" id="CHEBI:15378"/>
        <dbReference type="ChEBI" id="CHEBI:59871"/>
        <dbReference type="ChEBI" id="CHEBI:78442"/>
        <dbReference type="ChEBI" id="CHEBI:79333"/>
        <dbReference type="EC" id="3.1.1.96"/>
    </reaction>
</comment>
<evidence type="ECO:0000256" key="1">
    <source>
        <dbReference type="ARBA" id="ARBA00013056"/>
    </source>
</evidence>
<proteinExistence type="predicted"/>
<sequence length="167" mass="18648">ASEKEETSAQRPEKLQARTIIQQCTQAKVRIRPALDGSDAQWAEIQEGMVVYVCFFDGATEGVTYEMGKILLCRLHCVKSYGTVVLFVPQDSLVGEPAPKEKMQYKDMCEPWWGAQLFSSLVSTCMDLMSDSVKCKKAGVKVEQGVYGQKQEIVLNSVEPLTVLLEF</sequence>
<dbReference type="EC" id="3.1.1.96" evidence="1"/>
<dbReference type="InterPro" id="IPR003732">
    <property type="entry name" value="Daa-tRNA_deacyls_DTD"/>
</dbReference>
<dbReference type="AlphaFoldDB" id="A0A3Q1IXM7"/>
<organism evidence="4 5">
    <name type="scientific">Anabas testudineus</name>
    <name type="common">Climbing perch</name>
    <name type="synonym">Anthias testudineus</name>
    <dbReference type="NCBI Taxonomy" id="64144"/>
    <lineage>
        <taxon>Eukaryota</taxon>
        <taxon>Metazoa</taxon>
        <taxon>Chordata</taxon>
        <taxon>Craniata</taxon>
        <taxon>Vertebrata</taxon>
        <taxon>Euteleostomi</taxon>
        <taxon>Actinopterygii</taxon>
        <taxon>Neopterygii</taxon>
        <taxon>Teleostei</taxon>
        <taxon>Neoteleostei</taxon>
        <taxon>Acanthomorphata</taxon>
        <taxon>Anabantaria</taxon>
        <taxon>Anabantiformes</taxon>
        <taxon>Anabantoidei</taxon>
        <taxon>Anabantidae</taxon>
        <taxon>Anabas</taxon>
    </lineage>
</organism>
<evidence type="ECO:0000313" key="5">
    <source>
        <dbReference type="Proteomes" id="UP000265040"/>
    </source>
</evidence>
<dbReference type="Pfam" id="PF02580">
    <property type="entry name" value="Tyr_Deacylase"/>
    <property type="match status" value="1"/>
</dbReference>
<dbReference type="InterPro" id="IPR023509">
    <property type="entry name" value="DTD-like_sf"/>
</dbReference>
<reference evidence="4" key="3">
    <citation type="submission" date="2025-09" db="UniProtKB">
        <authorList>
            <consortium name="Ensembl"/>
        </authorList>
    </citation>
    <scope>IDENTIFICATION</scope>
</reference>
<dbReference type="SUPFAM" id="SSF69500">
    <property type="entry name" value="DTD-like"/>
    <property type="match status" value="1"/>
</dbReference>
<dbReference type="OrthoDB" id="6496718at2759"/>
<gene>
    <name evidence="4" type="primary">ATG12</name>
</gene>
<accession>A0A3Q1IXM7</accession>
<dbReference type="GO" id="GO:0005737">
    <property type="term" value="C:cytoplasm"/>
    <property type="evidence" value="ECO:0007669"/>
    <property type="project" value="InterPro"/>
</dbReference>
<protein>
    <recommendedName>
        <fullName evidence="1">D-aminoacyl-tRNA deacylase</fullName>
        <ecNumber evidence="1">3.1.1.96</ecNumber>
    </recommendedName>
</protein>
<dbReference type="GeneTree" id="ENSGT01060000248778"/>
<reference evidence="4" key="2">
    <citation type="submission" date="2025-08" db="UniProtKB">
        <authorList>
            <consortium name="Ensembl"/>
        </authorList>
    </citation>
    <scope>IDENTIFICATION</scope>
</reference>
<reference evidence="4" key="1">
    <citation type="submission" date="2021-04" db="EMBL/GenBank/DDBJ databases">
        <authorList>
            <consortium name="Wellcome Sanger Institute Data Sharing"/>
        </authorList>
    </citation>
    <scope>NUCLEOTIDE SEQUENCE [LARGE SCALE GENOMIC DNA]</scope>
</reference>